<keyword evidence="3" id="KW-1185">Reference proteome</keyword>
<dbReference type="InterPro" id="IPR009327">
    <property type="entry name" value="Cupin_DUF985"/>
</dbReference>
<evidence type="ECO:0000313" key="2">
    <source>
        <dbReference type="EMBL" id="KAA1378234.1"/>
    </source>
</evidence>
<dbReference type="InterPro" id="IPR014710">
    <property type="entry name" value="RmlC-like_jellyroll"/>
</dbReference>
<dbReference type="Pfam" id="PF06172">
    <property type="entry name" value="Cupin_5"/>
    <property type="match status" value="1"/>
</dbReference>
<dbReference type="RefSeq" id="WP_129183068.1">
    <property type="nucleotide sequence ID" value="NZ_JAGIOG010000001.1"/>
</dbReference>
<dbReference type="OrthoDB" id="9798288at2"/>
<feature type="domain" description="DUF985" evidence="1">
    <location>
        <begin position="12"/>
        <end position="144"/>
    </location>
</feature>
<protein>
    <submittedName>
        <fullName evidence="2">Cupin domain-containing protein</fullName>
    </submittedName>
</protein>
<dbReference type="CDD" id="cd06121">
    <property type="entry name" value="cupin_YML079wp"/>
    <property type="match status" value="1"/>
</dbReference>
<name>A0A641ALT7_9ACTN</name>
<reference evidence="2" key="1">
    <citation type="submission" date="2019-09" db="EMBL/GenBank/DDBJ databases">
        <authorList>
            <person name="Li J."/>
        </authorList>
    </citation>
    <scope>NUCLEOTIDE SEQUENCE [LARGE SCALE GENOMIC DNA]</scope>
    <source>
        <strain evidence="2">NRBC 14897</strain>
    </source>
</reference>
<dbReference type="InterPro" id="IPR039935">
    <property type="entry name" value="YML079W-like"/>
</dbReference>
<dbReference type="Proteomes" id="UP001515100">
    <property type="component" value="Unassembled WGS sequence"/>
</dbReference>
<dbReference type="AlphaFoldDB" id="A0A641ALT7"/>
<organism evidence="2 3">
    <name type="scientific">Aeromicrobium fastidiosum</name>
    <dbReference type="NCBI Taxonomy" id="52699"/>
    <lineage>
        <taxon>Bacteria</taxon>
        <taxon>Bacillati</taxon>
        <taxon>Actinomycetota</taxon>
        <taxon>Actinomycetes</taxon>
        <taxon>Propionibacteriales</taxon>
        <taxon>Nocardioidaceae</taxon>
        <taxon>Aeromicrobium</taxon>
    </lineage>
</organism>
<evidence type="ECO:0000313" key="3">
    <source>
        <dbReference type="Proteomes" id="UP001515100"/>
    </source>
</evidence>
<proteinExistence type="predicted"/>
<accession>A0A641ALT7</accession>
<comment type="caution">
    <text evidence="2">The sequence shown here is derived from an EMBL/GenBank/DDBJ whole genome shotgun (WGS) entry which is preliminary data.</text>
</comment>
<dbReference type="EMBL" id="SDPP02000002">
    <property type="protein sequence ID" value="KAA1378234.1"/>
    <property type="molecule type" value="Genomic_DNA"/>
</dbReference>
<gene>
    <name evidence="2" type="ORF">ESP62_007605</name>
</gene>
<dbReference type="SUPFAM" id="SSF51182">
    <property type="entry name" value="RmlC-like cupins"/>
    <property type="match status" value="1"/>
</dbReference>
<sequence length="147" mass="15690">MTSRPGTPRPAIAARLDLSPHPEGGWYRRTWASPVDVTLADGRMRPTATMILFLLPAGEASAWHRVASDEIWVAQLGAVRLQLGGTGDRPGDGETLVVGLDLEAGQRPQAVVPAGTWQRTVPSAADALVTCTVSPGFDFDDFELDRG</sequence>
<dbReference type="PANTHER" id="PTHR33387:SF3">
    <property type="entry name" value="DUF985 DOMAIN-CONTAINING PROTEIN"/>
    <property type="match status" value="1"/>
</dbReference>
<dbReference type="Gene3D" id="2.60.120.10">
    <property type="entry name" value="Jelly Rolls"/>
    <property type="match status" value="1"/>
</dbReference>
<dbReference type="InterPro" id="IPR011051">
    <property type="entry name" value="RmlC_Cupin_sf"/>
</dbReference>
<dbReference type="PANTHER" id="PTHR33387">
    <property type="entry name" value="RMLC-LIKE JELLY ROLL FOLD PROTEIN"/>
    <property type="match status" value="1"/>
</dbReference>
<evidence type="ECO:0000259" key="1">
    <source>
        <dbReference type="Pfam" id="PF06172"/>
    </source>
</evidence>